<evidence type="ECO:0000313" key="3">
    <source>
        <dbReference type="Proteomes" id="UP001176961"/>
    </source>
</evidence>
<dbReference type="Proteomes" id="UP001176961">
    <property type="component" value="Unassembled WGS sequence"/>
</dbReference>
<gene>
    <name evidence="2" type="ORF">CYNAS_LOCUS3694</name>
</gene>
<proteinExistence type="predicted"/>
<name>A0AA36GJB1_CYLNA</name>
<keyword evidence="3" id="KW-1185">Reference proteome</keyword>
<feature type="signal peptide" evidence="1">
    <location>
        <begin position="1"/>
        <end position="20"/>
    </location>
</feature>
<accession>A0AA36GJB1</accession>
<evidence type="ECO:0000256" key="1">
    <source>
        <dbReference type="SAM" id="SignalP"/>
    </source>
</evidence>
<comment type="caution">
    <text evidence="2">The sequence shown here is derived from an EMBL/GenBank/DDBJ whole genome shotgun (WGS) entry which is preliminary data.</text>
</comment>
<dbReference type="AlphaFoldDB" id="A0AA36GJB1"/>
<organism evidence="2 3">
    <name type="scientific">Cylicocyclus nassatus</name>
    <name type="common">Nematode worm</name>
    <dbReference type="NCBI Taxonomy" id="53992"/>
    <lineage>
        <taxon>Eukaryota</taxon>
        <taxon>Metazoa</taxon>
        <taxon>Ecdysozoa</taxon>
        <taxon>Nematoda</taxon>
        <taxon>Chromadorea</taxon>
        <taxon>Rhabditida</taxon>
        <taxon>Rhabditina</taxon>
        <taxon>Rhabditomorpha</taxon>
        <taxon>Strongyloidea</taxon>
        <taxon>Strongylidae</taxon>
        <taxon>Cylicocyclus</taxon>
    </lineage>
</organism>
<evidence type="ECO:0000313" key="2">
    <source>
        <dbReference type="EMBL" id="CAJ0591711.1"/>
    </source>
</evidence>
<dbReference type="EMBL" id="CATQJL010000001">
    <property type="protein sequence ID" value="CAJ0591711.1"/>
    <property type="molecule type" value="Genomic_DNA"/>
</dbReference>
<sequence length="187" mass="20948">MKALCMSLIIILYASSESSSNEEAKKMDRTRLNRNAGNYLTGEMGLKATPCTVLSDGARYLISALYLWQISSGFGTYGDTALLWETFPKNQYFPRSVKILLKRYREDITKWLEGHNTVQFGCDGRRNRHHPGINGTIACVVYMSENCKHPNLDVSKSKKSDFGRKFQDHLNFTGIPKGGDTVVSAPA</sequence>
<feature type="chain" id="PRO_5041392453" evidence="1">
    <location>
        <begin position="21"/>
        <end position="187"/>
    </location>
</feature>
<protein>
    <submittedName>
        <fullName evidence="2">Uncharacterized protein</fullName>
    </submittedName>
</protein>
<reference evidence="2" key="1">
    <citation type="submission" date="2023-07" db="EMBL/GenBank/DDBJ databases">
        <authorList>
            <consortium name="CYATHOMIX"/>
        </authorList>
    </citation>
    <scope>NUCLEOTIDE SEQUENCE</scope>
    <source>
        <strain evidence="2">N/A</strain>
    </source>
</reference>
<keyword evidence="1" id="KW-0732">Signal</keyword>